<evidence type="ECO:0000313" key="3">
    <source>
        <dbReference type="Proteomes" id="UP000370956"/>
    </source>
</evidence>
<dbReference type="Proteomes" id="UP000370956">
    <property type="component" value="Segment"/>
</dbReference>
<feature type="coiled-coil region" evidence="1">
    <location>
        <begin position="7"/>
        <end position="34"/>
    </location>
</feature>
<evidence type="ECO:0000256" key="1">
    <source>
        <dbReference type="SAM" id="Coils"/>
    </source>
</evidence>
<keyword evidence="1" id="KW-0175">Coiled coil</keyword>
<name>A0A5Q2F336_9CAUD</name>
<keyword evidence="3" id="KW-1185">Reference proteome</keyword>
<dbReference type="KEGG" id="vg:56132797"/>
<organism evidence="2 3">
    <name type="scientific">Lactococcus phage P596</name>
    <dbReference type="NCBI Taxonomy" id="2656515"/>
    <lineage>
        <taxon>Viruses</taxon>
        <taxon>Duplodnaviria</taxon>
        <taxon>Heunggongvirae</taxon>
        <taxon>Uroviricota</taxon>
        <taxon>Caudoviricetes</taxon>
        <taxon>Teubervirus</taxon>
        <taxon>Teubervirus P596</taxon>
    </lineage>
</organism>
<dbReference type="GeneID" id="56132797"/>
<dbReference type="EMBL" id="MN528768">
    <property type="protein sequence ID" value="QGF21091.1"/>
    <property type="molecule type" value="Genomic_DNA"/>
</dbReference>
<accession>A0A5Q2F336</accession>
<proteinExistence type="predicted"/>
<reference evidence="2 3" key="1">
    <citation type="submission" date="2019-09" db="EMBL/GenBank/DDBJ databases">
        <title>Complete genome of Lactococcus lactis phage P596.</title>
        <authorList>
            <person name="Brinks E."/>
        </authorList>
    </citation>
    <scope>NUCLEOTIDE SEQUENCE [LARGE SCALE GENOMIC DNA]</scope>
</reference>
<evidence type="ECO:0000313" key="2">
    <source>
        <dbReference type="EMBL" id="QGF21091.1"/>
    </source>
</evidence>
<sequence>MPNTEYLKQLYEQLSEATALLKEQQNEVNFAIKELTGKQDVYLLTMDLVRNIERRIKAKEEK</sequence>
<protein>
    <submittedName>
        <fullName evidence="2">Uncharacterized protein</fullName>
    </submittedName>
</protein>
<dbReference type="RefSeq" id="YP_009900568.1">
    <property type="nucleotide sequence ID" value="NC_049808.1"/>
</dbReference>